<keyword evidence="2 5" id="KW-0378">Hydrolase</keyword>
<dbReference type="Gene3D" id="2.40.10.10">
    <property type="entry name" value="Trypsin-like serine proteases"/>
    <property type="match status" value="1"/>
</dbReference>
<keyword evidence="8" id="KW-1185">Reference proteome</keyword>
<dbReference type="InterPro" id="IPR043504">
    <property type="entry name" value="Peptidase_S1_PA_chymotrypsin"/>
</dbReference>
<organism evidence="7 8">
    <name type="scientific">Meganyctiphanes norvegica</name>
    <name type="common">Northern krill</name>
    <name type="synonym">Thysanopoda norvegica</name>
    <dbReference type="NCBI Taxonomy" id="48144"/>
    <lineage>
        <taxon>Eukaryota</taxon>
        <taxon>Metazoa</taxon>
        <taxon>Ecdysozoa</taxon>
        <taxon>Arthropoda</taxon>
        <taxon>Crustacea</taxon>
        <taxon>Multicrustacea</taxon>
        <taxon>Malacostraca</taxon>
        <taxon>Eumalacostraca</taxon>
        <taxon>Eucarida</taxon>
        <taxon>Euphausiacea</taxon>
        <taxon>Euphausiidae</taxon>
        <taxon>Meganyctiphanes</taxon>
    </lineage>
</organism>
<evidence type="ECO:0000256" key="1">
    <source>
        <dbReference type="ARBA" id="ARBA00022670"/>
    </source>
</evidence>
<evidence type="ECO:0000256" key="2">
    <source>
        <dbReference type="ARBA" id="ARBA00022801"/>
    </source>
</evidence>
<feature type="non-terminal residue" evidence="7">
    <location>
        <position position="1"/>
    </location>
</feature>
<keyword evidence="3 5" id="KW-0720">Serine protease</keyword>
<dbReference type="PROSITE" id="PS50240">
    <property type="entry name" value="TRYPSIN_DOM"/>
    <property type="match status" value="1"/>
</dbReference>
<dbReference type="InterPro" id="IPR009003">
    <property type="entry name" value="Peptidase_S1_PA"/>
</dbReference>
<evidence type="ECO:0000259" key="6">
    <source>
        <dbReference type="PROSITE" id="PS50240"/>
    </source>
</evidence>
<gene>
    <name evidence="7" type="ORF">MNOR_LOCUS14051</name>
</gene>
<evidence type="ECO:0000256" key="3">
    <source>
        <dbReference type="ARBA" id="ARBA00022825"/>
    </source>
</evidence>
<keyword evidence="1 5" id="KW-0645">Protease</keyword>
<dbReference type="InterPro" id="IPR001314">
    <property type="entry name" value="Peptidase_S1A"/>
</dbReference>
<dbReference type="Proteomes" id="UP001497623">
    <property type="component" value="Unassembled WGS sequence"/>
</dbReference>
<dbReference type="PROSITE" id="PS00135">
    <property type="entry name" value="TRYPSIN_SER"/>
    <property type="match status" value="1"/>
</dbReference>
<dbReference type="InterPro" id="IPR050127">
    <property type="entry name" value="Serine_Proteases_S1"/>
</dbReference>
<dbReference type="SMART" id="SM00020">
    <property type="entry name" value="Tryp_SPc"/>
    <property type="match status" value="1"/>
</dbReference>
<evidence type="ECO:0000313" key="7">
    <source>
        <dbReference type="EMBL" id="CAL4090547.1"/>
    </source>
</evidence>
<dbReference type="Pfam" id="PF00089">
    <property type="entry name" value="Trypsin"/>
    <property type="match status" value="1"/>
</dbReference>
<dbReference type="InterPro" id="IPR001254">
    <property type="entry name" value="Trypsin_dom"/>
</dbReference>
<evidence type="ECO:0000256" key="4">
    <source>
        <dbReference type="ARBA" id="ARBA00023157"/>
    </source>
</evidence>
<dbReference type="InterPro" id="IPR000884">
    <property type="entry name" value="TSP1_rpt"/>
</dbReference>
<comment type="caution">
    <text evidence="7">The sequence shown here is derived from an EMBL/GenBank/DDBJ whole genome shotgun (WGS) entry which is preliminary data.</text>
</comment>
<dbReference type="PRINTS" id="PR00722">
    <property type="entry name" value="CHYMOTRYPSIN"/>
</dbReference>
<dbReference type="FunFam" id="2.40.10.10:FF:000003">
    <property type="entry name" value="Transmembrane serine protease 3"/>
    <property type="match status" value="1"/>
</dbReference>
<sequence>DSGLYSSWSPWSRCTRHCRQRRQKTCKSKHICGTSQLKEERGCSGGRCSRGKPFHVIRRDDIGRYSAQDDVRVLLNFNSMFYSRWGQWSPCTRSCLTRRYRSCKYELFCGGSIVHEEAYCYTAGSLCEQWYKRNKQSSGQEQQLHILTLNDNKHHNGQNKDKNERITGKDDKNAYSMMVYEKETPAPPATTQPAFSGYNFKASTLSTGLPGPSMAHLPSSASPYTGYNPSTSSILSQKCGISNNSMSLKIIGGQEAIKGKWPWQIVILNRYKEAFCGGTLVAPRWVLTAAHCVRKKLFVRIGEHDLATPEGTEREYKVAEAVIHPKYDSTTVDNDVALLKLPVALKPGDSLASPACVPEQGSSLPVGSACTIIGWGKERDTHIFGTDVLHEAQVPVISAQMCREVYKDYYITNNMFCAGYRKGRIDSCAGDSGGPLLCQRQGRWFIYGITSFGEGCGKRGKFGIYSRVSNYHEWIQDVIKDHYRSSNS</sequence>
<proteinExistence type="predicted"/>
<reference evidence="7 8" key="1">
    <citation type="submission" date="2024-05" db="EMBL/GenBank/DDBJ databases">
        <authorList>
            <person name="Wallberg A."/>
        </authorList>
    </citation>
    <scope>NUCLEOTIDE SEQUENCE [LARGE SCALE GENOMIC DNA]</scope>
</reference>
<feature type="non-terminal residue" evidence="7">
    <location>
        <position position="488"/>
    </location>
</feature>
<accession>A0AAV2QP02</accession>
<dbReference type="GO" id="GO:0006508">
    <property type="term" value="P:proteolysis"/>
    <property type="evidence" value="ECO:0007669"/>
    <property type="project" value="UniProtKB-KW"/>
</dbReference>
<keyword evidence="4" id="KW-1015">Disulfide bond</keyword>
<protein>
    <recommendedName>
        <fullName evidence="6">Peptidase S1 domain-containing protein</fullName>
    </recommendedName>
</protein>
<dbReference type="GO" id="GO:0005615">
    <property type="term" value="C:extracellular space"/>
    <property type="evidence" value="ECO:0007669"/>
    <property type="project" value="TreeGrafter"/>
</dbReference>
<evidence type="ECO:0000313" key="8">
    <source>
        <dbReference type="Proteomes" id="UP001497623"/>
    </source>
</evidence>
<dbReference type="SMART" id="SM00209">
    <property type="entry name" value="TSP1"/>
    <property type="match status" value="2"/>
</dbReference>
<dbReference type="CDD" id="cd00190">
    <property type="entry name" value="Tryp_SPc"/>
    <property type="match status" value="1"/>
</dbReference>
<dbReference type="SUPFAM" id="SSF50494">
    <property type="entry name" value="Trypsin-like serine proteases"/>
    <property type="match status" value="1"/>
</dbReference>
<dbReference type="GO" id="GO:0004252">
    <property type="term" value="F:serine-type endopeptidase activity"/>
    <property type="evidence" value="ECO:0007669"/>
    <property type="project" value="InterPro"/>
</dbReference>
<dbReference type="PANTHER" id="PTHR24264:SF54">
    <property type="entry name" value="PEPTIDASE S1 DOMAIN-CONTAINING PROTEIN"/>
    <property type="match status" value="1"/>
</dbReference>
<dbReference type="InterPro" id="IPR018114">
    <property type="entry name" value="TRYPSIN_HIS"/>
</dbReference>
<dbReference type="InterPro" id="IPR033116">
    <property type="entry name" value="TRYPSIN_SER"/>
</dbReference>
<feature type="domain" description="Peptidase S1" evidence="6">
    <location>
        <begin position="250"/>
        <end position="480"/>
    </location>
</feature>
<evidence type="ECO:0000256" key="5">
    <source>
        <dbReference type="RuleBase" id="RU363034"/>
    </source>
</evidence>
<dbReference type="PROSITE" id="PS00134">
    <property type="entry name" value="TRYPSIN_HIS"/>
    <property type="match status" value="1"/>
</dbReference>
<name>A0AAV2QP02_MEGNR</name>
<dbReference type="AlphaFoldDB" id="A0AAV2QP02"/>
<dbReference type="PANTHER" id="PTHR24264">
    <property type="entry name" value="TRYPSIN-RELATED"/>
    <property type="match status" value="1"/>
</dbReference>
<dbReference type="PROSITE" id="PS50092">
    <property type="entry name" value="TSP1"/>
    <property type="match status" value="1"/>
</dbReference>
<dbReference type="EMBL" id="CAXKWB010008282">
    <property type="protein sequence ID" value="CAL4090547.1"/>
    <property type="molecule type" value="Genomic_DNA"/>
</dbReference>